<name>A0A225DB89_9BACT</name>
<keyword evidence="1 4" id="KW-0732">Signal</keyword>
<accession>A0A225DB89</accession>
<dbReference type="InterPro" id="IPR036514">
    <property type="entry name" value="SGNH_hydro_sf"/>
</dbReference>
<proteinExistence type="predicted"/>
<dbReference type="EMBL" id="NIDE01000014">
    <property type="protein sequence ID" value="OWK38732.1"/>
    <property type="molecule type" value="Genomic_DNA"/>
</dbReference>
<dbReference type="Pfam" id="PF10102">
    <property type="entry name" value="DUF2341"/>
    <property type="match status" value="1"/>
</dbReference>
<dbReference type="AlphaFoldDB" id="A0A225DB89"/>
<evidence type="ECO:0000259" key="5">
    <source>
        <dbReference type="SMART" id="SM00560"/>
    </source>
</evidence>
<dbReference type="InterPro" id="IPR018765">
    <property type="entry name" value="DUF2341"/>
</dbReference>
<feature type="domain" description="LamG-like jellyroll fold" evidence="5">
    <location>
        <begin position="196"/>
        <end position="324"/>
    </location>
</feature>
<feature type="chain" id="PRO_5013325015" evidence="4">
    <location>
        <begin position="22"/>
        <end position="992"/>
    </location>
</feature>
<dbReference type="InterPro" id="IPR006558">
    <property type="entry name" value="LamG-like"/>
</dbReference>
<dbReference type="Proteomes" id="UP000214646">
    <property type="component" value="Unassembled WGS sequence"/>
</dbReference>
<dbReference type="SMART" id="SM00560">
    <property type="entry name" value="LamGL"/>
    <property type="match status" value="1"/>
</dbReference>
<sequence length="992" mass="107408">MKTTFALVAGLVLAGPAAAQYADWKHTGSAWILTTPEGADLPAGVEVNEFPLLVRLHRDFFDFSRAKPDGADLRFASAQGDPLPYQIEEWDAKAGHASVWVRVPKIIGNARQVLKLYWGKADATSESNGKAVFDESNGYLSVWHMCDTVGDEAGTLTSKDTGTTAASGMIGAARHFPGGKGIFGGDRIPNYPSGSRPHTTEAWFRAEQPNGTVLAWGNEQARGKVVMHYQSPPHVQMDCYFSGGNVAGKSTLTKGEWVHVAHTYEKGDSRLYVNGVLDGVTKTASAPLDIRTPARLWIGGWYDNYTFVGDIDEVRVSKVVRSAEWVKLQYENQKPLQTLVGPVVSAGNEFAVSRENVTVSEGRSARLTARAGGAQKLYWLETRDGRESVVAVDRLAYDFAAGRVVGDQRATVRFRAVYPDGVKSKEVAVTIRESIPEPVFTLRAPPAWDGRTAVQFIPEFSNLDGMRSNGAGQLNMVWGISGIAVIKDVRADRLVLTRAQNSGPMTVTVAVDNGGKPTVRSATVRVTEPATDAWVERTPAKDEKPVDGQFYARDDKNEGTLHCNGTLAGAADAVILKVFADGKPFGSATQQPRAGGVYSVAAKLKPGLVKYRVELIARTGDVETVIHKAADLVCGDAFLINGQSNAVATDFGKDDPAFRSDWVRTFGTMSGNVKGFAGWGNAVHRGRDGEKLQIGYWGMELGRRLVEAHQVPVCVINGAVGGSRIDQHQRNAADPTDEKTIYGRLLWRVRRARLTHGIRGVIWHQGENDQGADGPTGGYGHETYRQSFIDLAAAWKQDYPNVRHYYVFQIWPKACSMGVNGSDNRLREAQRTLPTAFSNLSVLSTLGIDPPGGCHFPAAGYAEFARSLCPLIERDFYGKAPTASITPPDLKRAAFTGENQDELVLEFDQPVKWDNALGGQFSLDGARGQVASGSVVGTTLRLKLTAPSTAKTVTYLDSAAWSQKALLKGENGLAALTFCEVPISPANPAARR</sequence>
<dbReference type="Gene3D" id="2.60.120.200">
    <property type="match status" value="1"/>
</dbReference>
<dbReference type="Pfam" id="PF03629">
    <property type="entry name" value="SASA"/>
    <property type="match status" value="1"/>
</dbReference>
<evidence type="ECO:0000256" key="1">
    <source>
        <dbReference type="ARBA" id="ARBA00022729"/>
    </source>
</evidence>
<keyword evidence="3" id="KW-1015">Disulfide bond</keyword>
<evidence type="ECO:0000256" key="2">
    <source>
        <dbReference type="ARBA" id="ARBA00022801"/>
    </source>
</evidence>
<evidence type="ECO:0000256" key="4">
    <source>
        <dbReference type="SAM" id="SignalP"/>
    </source>
</evidence>
<comment type="caution">
    <text evidence="6">The sequence shown here is derived from an EMBL/GenBank/DDBJ whole genome shotgun (WGS) entry which is preliminary data.</text>
</comment>
<dbReference type="OrthoDB" id="9795554at2"/>
<dbReference type="SUPFAM" id="SSF49899">
    <property type="entry name" value="Concanavalin A-like lectins/glucanases"/>
    <property type="match status" value="1"/>
</dbReference>
<dbReference type="InterPro" id="IPR005181">
    <property type="entry name" value="SASA"/>
</dbReference>
<dbReference type="Gene3D" id="3.40.50.1110">
    <property type="entry name" value="SGNH hydrolase"/>
    <property type="match status" value="1"/>
</dbReference>
<keyword evidence="7" id="KW-1185">Reference proteome</keyword>
<evidence type="ECO:0000256" key="3">
    <source>
        <dbReference type="ARBA" id="ARBA00023157"/>
    </source>
</evidence>
<dbReference type="Pfam" id="PF13385">
    <property type="entry name" value="Laminin_G_3"/>
    <property type="match status" value="1"/>
</dbReference>
<organism evidence="6 7">
    <name type="scientific">Fimbriiglobus ruber</name>
    <dbReference type="NCBI Taxonomy" id="1908690"/>
    <lineage>
        <taxon>Bacteria</taxon>
        <taxon>Pseudomonadati</taxon>
        <taxon>Planctomycetota</taxon>
        <taxon>Planctomycetia</taxon>
        <taxon>Gemmatales</taxon>
        <taxon>Gemmataceae</taxon>
        <taxon>Fimbriiglobus</taxon>
    </lineage>
</organism>
<keyword evidence="2" id="KW-0378">Hydrolase</keyword>
<feature type="signal peptide" evidence="4">
    <location>
        <begin position="1"/>
        <end position="21"/>
    </location>
</feature>
<gene>
    <name evidence="6" type="ORF">FRUB_07852</name>
</gene>
<dbReference type="SUPFAM" id="SSF52266">
    <property type="entry name" value="SGNH hydrolase"/>
    <property type="match status" value="1"/>
</dbReference>
<evidence type="ECO:0000313" key="7">
    <source>
        <dbReference type="Proteomes" id="UP000214646"/>
    </source>
</evidence>
<dbReference type="InterPro" id="IPR013320">
    <property type="entry name" value="ConA-like_dom_sf"/>
</dbReference>
<reference evidence="7" key="1">
    <citation type="submission" date="2017-06" db="EMBL/GenBank/DDBJ databases">
        <title>Genome analysis of Fimbriiglobus ruber SP5, the first member of the order Planctomycetales with confirmed chitinolytic capability.</title>
        <authorList>
            <person name="Ravin N.V."/>
            <person name="Rakitin A.L."/>
            <person name="Ivanova A.A."/>
            <person name="Beletsky A.V."/>
            <person name="Kulichevskaya I.S."/>
            <person name="Mardanov A.V."/>
            <person name="Dedysh S.N."/>
        </authorList>
    </citation>
    <scope>NUCLEOTIDE SEQUENCE [LARGE SCALE GENOMIC DNA]</scope>
    <source>
        <strain evidence="7">SP5</strain>
    </source>
</reference>
<protein>
    <submittedName>
        <fullName evidence="6">MotA/TolQ/ExbB proton channel family protein</fullName>
    </submittedName>
</protein>
<dbReference type="GO" id="GO:0016788">
    <property type="term" value="F:hydrolase activity, acting on ester bonds"/>
    <property type="evidence" value="ECO:0007669"/>
    <property type="project" value="UniProtKB-ARBA"/>
</dbReference>
<evidence type="ECO:0000313" key="6">
    <source>
        <dbReference type="EMBL" id="OWK38732.1"/>
    </source>
</evidence>